<reference evidence="2" key="1">
    <citation type="submission" date="2023-03" db="EMBL/GenBank/DDBJ databases">
        <title>Massive genome expansion in bonnet fungi (Mycena s.s.) driven by repeated elements and novel gene families across ecological guilds.</title>
        <authorList>
            <consortium name="Lawrence Berkeley National Laboratory"/>
            <person name="Harder C.B."/>
            <person name="Miyauchi S."/>
            <person name="Viragh M."/>
            <person name="Kuo A."/>
            <person name="Thoen E."/>
            <person name="Andreopoulos B."/>
            <person name="Lu D."/>
            <person name="Skrede I."/>
            <person name="Drula E."/>
            <person name="Henrissat B."/>
            <person name="Morin E."/>
            <person name="Kohler A."/>
            <person name="Barry K."/>
            <person name="LaButti K."/>
            <person name="Morin E."/>
            <person name="Salamov A."/>
            <person name="Lipzen A."/>
            <person name="Mereny Z."/>
            <person name="Hegedus B."/>
            <person name="Baldrian P."/>
            <person name="Stursova M."/>
            <person name="Weitz H."/>
            <person name="Taylor A."/>
            <person name="Grigoriev I.V."/>
            <person name="Nagy L.G."/>
            <person name="Martin F."/>
            <person name="Kauserud H."/>
        </authorList>
    </citation>
    <scope>NUCLEOTIDE SEQUENCE</scope>
    <source>
        <strain evidence="2">9144</strain>
    </source>
</reference>
<feature type="region of interest" description="Disordered" evidence="1">
    <location>
        <begin position="1"/>
        <end position="30"/>
    </location>
</feature>
<dbReference type="EMBL" id="JARJCW010000023">
    <property type="protein sequence ID" value="KAJ7212560.1"/>
    <property type="molecule type" value="Genomic_DNA"/>
</dbReference>
<evidence type="ECO:0000313" key="2">
    <source>
        <dbReference type="EMBL" id="KAJ7212560.1"/>
    </source>
</evidence>
<keyword evidence="3" id="KW-1185">Reference proteome</keyword>
<accession>A0AAD6VKB1</accession>
<sequence length="123" mass="14394">MSDGDEDRWDDETLPRDTEVPDDEDLPDRDDIEWETRAATYDEVMHKRIEQLKRITAGLEHQLQFRDQRFADTLEQKGGSFFRLAEACLDKEDRATNNRAIAPRTWESSDAMFYRPLPCLCPG</sequence>
<feature type="compositionally biased region" description="Acidic residues" evidence="1">
    <location>
        <begin position="20"/>
        <end position="30"/>
    </location>
</feature>
<dbReference type="AlphaFoldDB" id="A0AAD6VKB1"/>
<name>A0AAD6VKB1_9AGAR</name>
<protein>
    <submittedName>
        <fullName evidence="2">Uncharacterized protein</fullName>
    </submittedName>
</protein>
<feature type="compositionally biased region" description="Acidic residues" evidence="1">
    <location>
        <begin position="1"/>
        <end position="10"/>
    </location>
</feature>
<proteinExistence type="predicted"/>
<comment type="caution">
    <text evidence="2">The sequence shown here is derived from an EMBL/GenBank/DDBJ whole genome shotgun (WGS) entry which is preliminary data.</text>
</comment>
<organism evidence="2 3">
    <name type="scientific">Mycena pura</name>
    <dbReference type="NCBI Taxonomy" id="153505"/>
    <lineage>
        <taxon>Eukaryota</taxon>
        <taxon>Fungi</taxon>
        <taxon>Dikarya</taxon>
        <taxon>Basidiomycota</taxon>
        <taxon>Agaricomycotina</taxon>
        <taxon>Agaricomycetes</taxon>
        <taxon>Agaricomycetidae</taxon>
        <taxon>Agaricales</taxon>
        <taxon>Marasmiineae</taxon>
        <taxon>Mycenaceae</taxon>
        <taxon>Mycena</taxon>
    </lineage>
</organism>
<gene>
    <name evidence="2" type="ORF">GGX14DRAFT_361451</name>
</gene>
<dbReference type="Proteomes" id="UP001219525">
    <property type="component" value="Unassembled WGS sequence"/>
</dbReference>
<evidence type="ECO:0000313" key="3">
    <source>
        <dbReference type="Proteomes" id="UP001219525"/>
    </source>
</evidence>
<evidence type="ECO:0000256" key="1">
    <source>
        <dbReference type="SAM" id="MobiDB-lite"/>
    </source>
</evidence>